<evidence type="ECO:0000256" key="1">
    <source>
        <dbReference type="SAM" id="Phobius"/>
    </source>
</evidence>
<keyword evidence="1" id="KW-1133">Transmembrane helix</keyword>
<name>A0A8S5RF08_9VIRU</name>
<organism evidence="2">
    <name type="scientific">virus sp. ctE0n6</name>
    <dbReference type="NCBI Taxonomy" id="2827985"/>
    <lineage>
        <taxon>Viruses</taxon>
    </lineage>
</organism>
<accession>A0A8S5RF08</accession>
<sequence length="29" mass="3737">MFKNKIIKIWYMLFPHIFNIYLVQLYVPY</sequence>
<protein>
    <submittedName>
        <fullName evidence="2">Uncharacterized protein</fullName>
    </submittedName>
</protein>
<dbReference type="EMBL" id="BK059101">
    <property type="protein sequence ID" value="DAE29968.1"/>
    <property type="molecule type" value="Genomic_DNA"/>
</dbReference>
<keyword evidence="1" id="KW-0472">Membrane</keyword>
<evidence type="ECO:0000313" key="2">
    <source>
        <dbReference type="EMBL" id="DAE29968.1"/>
    </source>
</evidence>
<keyword evidence="1" id="KW-0812">Transmembrane</keyword>
<reference evidence="2" key="1">
    <citation type="journal article" date="2021" name="Proc. Natl. Acad. Sci. U.S.A.">
        <title>A Catalog of Tens of Thousands of Viruses from Human Metagenomes Reveals Hidden Associations with Chronic Diseases.</title>
        <authorList>
            <person name="Tisza M.J."/>
            <person name="Buck C.B."/>
        </authorList>
    </citation>
    <scope>NUCLEOTIDE SEQUENCE</scope>
    <source>
        <strain evidence="2">CtE0n6</strain>
    </source>
</reference>
<feature type="transmembrane region" description="Helical" evidence="1">
    <location>
        <begin position="9"/>
        <end position="27"/>
    </location>
</feature>
<proteinExistence type="predicted"/>